<reference evidence="1 2" key="1">
    <citation type="submission" date="2021-02" db="EMBL/GenBank/DDBJ databases">
        <title>Porcisia hertigi Genome sequencing and assembly.</title>
        <authorList>
            <person name="Almutairi H."/>
            <person name="Gatherer D."/>
        </authorList>
    </citation>
    <scope>NUCLEOTIDE SEQUENCE [LARGE SCALE GENOMIC DNA]</scope>
    <source>
        <strain evidence="1 2">C119</strain>
    </source>
</reference>
<protein>
    <submittedName>
        <fullName evidence="1">Uncharacterized protein</fullName>
    </submittedName>
</protein>
<dbReference type="Gene3D" id="3.40.50.1820">
    <property type="entry name" value="alpha/beta hydrolase"/>
    <property type="match status" value="1"/>
</dbReference>
<evidence type="ECO:0000313" key="2">
    <source>
        <dbReference type="Proteomes" id="UP000674318"/>
    </source>
</evidence>
<sequence length="405" mass="47300">MLRRAQHLTLLYALWSRRNNHTPSISSFTAVNHSGAEQNLVQPAEVLKETIDQSKVEDAVKNNNVDPEDVNILNQRDLECIELHKLQYMHSQDGPFIGSRTKDHTPDQVSFRKRRHIVRVPQPEIEYRPNETSFRRLPKDYILPNEFELRALYPMSTSLKIIEGKADCVDHSAFNIDEDPSPIAYSMLAPPDWRADVEYPYMIVLPDHRGVQRDFEDVCANFFERPAHYELMAQQRWVIVSPVVNLRHNIQIPTEGVVARFCDWVTDNFRVENGKVHLFGKGNGGYVALRTVLEQKDLVLSVTAILGRSGSPFRPLDRAQDKVKNYNGVHSLVYVPGLLRKQDWYYKFKFMLDMARVRPPLRNVHFADVRDHQVYYAINPQEFWNYMLYFRKYNMKMITESGYSV</sequence>
<dbReference type="AlphaFoldDB" id="A0A836IJE0"/>
<dbReference type="OrthoDB" id="269203at2759"/>
<accession>A0A836IJE0</accession>
<dbReference type="KEGG" id="phet:94290348"/>
<dbReference type="GeneID" id="94290348"/>
<evidence type="ECO:0000313" key="1">
    <source>
        <dbReference type="EMBL" id="KAG5502008.1"/>
    </source>
</evidence>
<dbReference type="RefSeq" id="XP_067756455.1">
    <property type="nucleotide sequence ID" value="XM_067900271.1"/>
</dbReference>
<dbReference type="SUPFAM" id="SSF53474">
    <property type="entry name" value="alpha/beta-Hydrolases"/>
    <property type="match status" value="1"/>
</dbReference>
<dbReference type="InterPro" id="IPR029058">
    <property type="entry name" value="AB_hydrolase_fold"/>
</dbReference>
<keyword evidence="2" id="KW-1185">Reference proteome</keyword>
<comment type="caution">
    <text evidence="1">The sequence shown here is derived from an EMBL/GenBank/DDBJ whole genome shotgun (WGS) entry which is preliminary data.</text>
</comment>
<name>A0A836IJE0_9TRYP</name>
<proteinExistence type="predicted"/>
<dbReference type="EMBL" id="JAFJZO010000026">
    <property type="protein sequence ID" value="KAG5502008.1"/>
    <property type="molecule type" value="Genomic_DNA"/>
</dbReference>
<organism evidence="1 2">
    <name type="scientific">Porcisia hertigi</name>
    <dbReference type="NCBI Taxonomy" id="2761500"/>
    <lineage>
        <taxon>Eukaryota</taxon>
        <taxon>Discoba</taxon>
        <taxon>Euglenozoa</taxon>
        <taxon>Kinetoplastea</taxon>
        <taxon>Metakinetoplastina</taxon>
        <taxon>Trypanosomatida</taxon>
        <taxon>Trypanosomatidae</taxon>
        <taxon>Leishmaniinae</taxon>
        <taxon>Porcisia</taxon>
    </lineage>
</organism>
<gene>
    <name evidence="1" type="ORF">JKF63_04279</name>
</gene>
<dbReference type="Proteomes" id="UP000674318">
    <property type="component" value="Unassembled WGS sequence"/>
</dbReference>